<dbReference type="Pfam" id="PF14707">
    <property type="entry name" value="Sulfatase_C"/>
    <property type="match status" value="1"/>
</dbReference>
<keyword evidence="3" id="KW-0479">Metal-binding</keyword>
<dbReference type="InterPro" id="IPR017850">
    <property type="entry name" value="Alkaline_phosphatase_core_sf"/>
</dbReference>
<keyword evidence="9" id="KW-1185">Reference proteome</keyword>
<evidence type="ECO:0000256" key="5">
    <source>
        <dbReference type="ARBA" id="ARBA00023180"/>
    </source>
</evidence>
<feature type="signal peptide" evidence="6">
    <location>
        <begin position="1"/>
        <end position="24"/>
    </location>
</feature>
<keyword evidence="4" id="KW-0106">Calcium</keyword>
<dbReference type="GO" id="GO:0046872">
    <property type="term" value="F:metal ion binding"/>
    <property type="evidence" value="ECO:0007669"/>
    <property type="project" value="UniProtKB-KW"/>
</dbReference>
<comment type="cofactor">
    <cofactor evidence="1">
        <name>Ca(2+)</name>
        <dbReference type="ChEBI" id="CHEBI:29108"/>
    </cofactor>
</comment>
<dbReference type="PANTHER" id="PTHR10342:SF274">
    <property type="entry name" value="ARYLSULFATASE B"/>
    <property type="match status" value="1"/>
</dbReference>
<dbReference type="InterPro" id="IPR047115">
    <property type="entry name" value="ARSB"/>
</dbReference>
<sequence>MFQTPKLWLWIAVLSCHLIHRVASRTQPHVIMIMIDDQGYNERSSRNPEFRTPVMDRLESQSVRLTRMYMQPSCSMSRAAWMTGRYPHTMGIEQPFQGYDNRASNWPLRGKKSTVFEGGTLVPAFMYSRVLFPDAPRDYNGLLHVTDLPVTIINLANNSTTPVVIPNVDGKNQWLAIKQNGSSKRDKMVYQMWLDVGAVRVGQFKLVYHKRGPCSGWQNPLSGVNTTLPENVDDCKGYMLFDLNNDPYEINDLSKDPQYTQQMSIVMNYFNKEKARRIPAQISGMDPNMPGAGADWTPGWCDAANSA</sequence>
<evidence type="ECO:0000256" key="3">
    <source>
        <dbReference type="ARBA" id="ARBA00022723"/>
    </source>
</evidence>
<dbReference type="Pfam" id="PF00884">
    <property type="entry name" value="Sulfatase"/>
    <property type="match status" value="1"/>
</dbReference>
<evidence type="ECO:0000256" key="1">
    <source>
        <dbReference type="ARBA" id="ARBA00001913"/>
    </source>
</evidence>
<proteinExistence type="inferred from homology"/>
<keyword evidence="6" id="KW-0732">Signal</keyword>
<dbReference type="SUPFAM" id="SSF53649">
    <property type="entry name" value="Alkaline phosphatase-like"/>
    <property type="match status" value="1"/>
</dbReference>
<dbReference type="EMBL" id="PZQS01000007">
    <property type="protein sequence ID" value="PVD27272.1"/>
    <property type="molecule type" value="Genomic_DNA"/>
</dbReference>
<dbReference type="GO" id="GO:0008484">
    <property type="term" value="F:sulfuric ester hydrolase activity"/>
    <property type="evidence" value="ECO:0007669"/>
    <property type="project" value="InterPro"/>
</dbReference>
<dbReference type="STRING" id="400727.A0A2T7P1H4"/>
<protein>
    <recommendedName>
        <fullName evidence="7">Sulfatase N-terminal domain-containing protein</fullName>
    </recommendedName>
</protein>
<evidence type="ECO:0000259" key="7">
    <source>
        <dbReference type="Pfam" id="PF00884"/>
    </source>
</evidence>
<organism evidence="8 9">
    <name type="scientific">Pomacea canaliculata</name>
    <name type="common">Golden apple snail</name>
    <dbReference type="NCBI Taxonomy" id="400727"/>
    <lineage>
        <taxon>Eukaryota</taxon>
        <taxon>Metazoa</taxon>
        <taxon>Spiralia</taxon>
        <taxon>Lophotrochozoa</taxon>
        <taxon>Mollusca</taxon>
        <taxon>Gastropoda</taxon>
        <taxon>Caenogastropoda</taxon>
        <taxon>Architaenioglossa</taxon>
        <taxon>Ampullarioidea</taxon>
        <taxon>Ampullariidae</taxon>
        <taxon>Pomacea</taxon>
    </lineage>
</organism>
<dbReference type="OrthoDB" id="103349at2759"/>
<dbReference type="Proteomes" id="UP000245119">
    <property type="component" value="Linkage Group LG7"/>
</dbReference>
<dbReference type="AlphaFoldDB" id="A0A2T7P1H4"/>
<evidence type="ECO:0000256" key="6">
    <source>
        <dbReference type="SAM" id="SignalP"/>
    </source>
</evidence>
<comment type="similarity">
    <text evidence="2">Belongs to the sulfatase family.</text>
</comment>
<comment type="caution">
    <text evidence="8">The sequence shown here is derived from an EMBL/GenBank/DDBJ whole genome shotgun (WGS) entry which is preliminary data.</text>
</comment>
<evidence type="ECO:0000313" key="9">
    <source>
        <dbReference type="Proteomes" id="UP000245119"/>
    </source>
</evidence>
<name>A0A2T7P1H4_POMCA</name>
<dbReference type="PANTHER" id="PTHR10342">
    <property type="entry name" value="ARYLSULFATASE"/>
    <property type="match status" value="1"/>
</dbReference>
<evidence type="ECO:0000256" key="4">
    <source>
        <dbReference type="ARBA" id="ARBA00022837"/>
    </source>
</evidence>
<evidence type="ECO:0000256" key="2">
    <source>
        <dbReference type="ARBA" id="ARBA00008779"/>
    </source>
</evidence>
<reference evidence="8 9" key="1">
    <citation type="submission" date="2018-04" db="EMBL/GenBank/DDBJ databases">
        <title>The genome of golden apple snail Pomacea canaliculata provides insight into stress tolerance and invasive adaptation.</title>
        <authorList>
            <person name="Liu C."/>
            <person name="Liu B."/>
            <person name="Ren Y."/>
            <person name="Zhang Y."/>
            <person name="Wang H."/>
            <person name="Li S."/>
            <person name="Jiang F."/>
            <person name="Yin L."/>
            <person name="Zhang G."/>
            <person name="Qian W."/>
            <person name="Fan W."/>
        </authorList>
    </citation>
    <scope>NUCLEOTIDE SEQUENCE [LARGE SCALE GENOMIC DNA]</scope>
    <source>
        <strain evidence="8">SZHN2017</strain>
        <tissue evidence="8">Muscle</tissue>
    </source>
</reference>
<dbReference type="Gene3D" id="3.40.720.10">
    <property type="entry name" value="Alkaline Phosphatase, subunit A"/>
    <property type="match status" value="2"/>
</dbReference>
<keyword evidence="5" id="KW-0325">Glycoprotein</keyword>
<feature type="domain" description="Sulfatase N-terminal" evidence="7">
    <location>
        <begin position="28"/>
        <end position="92"/>
    </location>
</feature>
<dbReference type="InterPro" id="IPR000917">
    <property type="entry name" value="Sulfatase_N"/>
</dbReference>
<gene>
    <name evidence="8" type="ORF">C0Q70_12427</name>
</gene>
<accession>A0A2T7P1H4</accession>
<dbReference type="Gene3D" id="3.30.1120.10">
    <property type="match status" value="1"/>
</dbReference>
<feature type="chain" id="PRO_5015743677" description="Sulfatase N-terminal domain-containing protein" evidence="6">
    <location>
        <begin position="25"/>
        <end position="307"/>
    </location>
</feature>
<evidence type="ECO:0000313" key="8">
    <source>
        <dbReference type="EMBL" id="PVD27272.1"/>
    </source>
</evidence>